<keyword evidence="3" id="KW-1185">Reference proteome</keyword>
<gene>
    <name evidence="2" type="ORF">EAI_04646</name>
</gene>
<dbReference type="OMA" id="RCTQEIE"/>
<feature type="compositionally biased region" description="Low complexity" evidence="1">
    <location>
        <begin position="209"/>
        <end position="219"/>
    </location>
</feature>
<evidence type="ECO:0000313" key="2">
    <source>
        <dbReference type="EMBL" id="EFN85803.1"/>
    </source>
</evidence>
<feature type="compositionally biased region" description="Polar residues" evidence="1">
    <location>
        <begin position="109"/>
        <end position="121"/>
    </location>
</feature>
<dbReference type="AlphaFoldDB" id="E2BET7"/>
<feature type="compositionally biased region" description="Basic and acidic residues" evidence="1">
    <location>
        <begin position="772"/>
        <end position="781"/>
    </location>
</feature>
<name>E2BET7_HARSA</name>
<evidence type="ECO:0000256" key="1">
    <source>
        <dbReference type="SAM" id="MobiDB-lite"/>
    </source>
</evidence>
<reference evidence="2 3" key="1">
    <citation type="journal article" date="2010" name="Science">
        <title>Genomic comparison of the ants Camponotus floridanus and Harpegnathos saltator.</title>
        <authorList>
            <person name="Bonasio R."/>
            <person name="Zhang G."/>
            <person name="Ye C."/>
            <person name="Mutti N.S."/>
            <person name="Fang X."/>
            <person name="Qin N."/>
            <person name="Donahue G."/>
            <person name="Yang P."/>
            <person name="Li Q."/>
            <person name="Li C."/>
            <person name="Zhang P."/>
            <person name="Huang Z."/>
            <person name="Berger S.L."/>
            <person name="Reinberg D."/>
            <person name="Wang J."/>
            <person name="Liebig J."/>
        </authorList>
    </citation>
    <scope>NUCLEOTIDE SEQUENCE [LARGE SCALE GENOMIC DNA]</scope>
    <source>
        <strain evidence="2 3">R22 G/1</strain>
    </source>
</reference>
<dbReference type="OrthoDB" id="165498at2759"/>
<protein>
    <submittedName>
        <fullName evidence="2">Uncharacterized protein</fullName>
    </submittedName>
</protein>
<feature type="region of interest" description="Disordered" evidence="1">
    <location>
        <begin position="99"/>
        <end position="129"/>
    </location>
</feature>
<dbReference type="InParanoid" id="E2BET7"/>
<organism evidence="3">
    <name type="scientific">Harpegnathos saltator</name>
    <name type="common">Jerdon's jumping ant</name>
    <dbReference type="NCBI Taxonomy" id="610380"/>
    <lineage>
        <taxon>Eukaryota</taxon>
        <taxon>Metazoa</taxon>
        <taxon>Ecdysozoa</taxon>
        <taxon>Arthropoda</taxon>
        <taxon>Hexapoda</taxon>
        <taxon>Insecta</taxon>
        <taxon>Pterygota</taxon>
        <taxon>Neoptera</taxon>
        <taxon>Endopterygota</taxon>
        <taxon>Hymenoptera</taxon>
        <taxon>Apocrita</taxon>
        <taxon>Aculeata</taxon>
        <taxon>Formicoidea</taxon>
        <taxon>Formicidae</taxon>
        <taxon>Ponerinae</taxon>
        <taxon>Ponerini</taxon>
        <taxon>Harpegnathos</taxon>
    </lineage>
</organism>
<feature type="region of interest" description="Disordered" evidence="1">
    <location>
        <begin position="189"/>
        <end position="219"/>
    </location>
</feature>
<feature type="compositionally biased region" description="Polar residues" evidence="1">
    <location>
        <begin position="51"/>
        <end position="68"/>
    </location>
</feature>
<feature type="compositionally biased region" description="Polar residues" evidence="1">
    <location>
        <begin position="22"/>
        <end position="41"/>
    </location>
</feature>
<evidence type="ECO:0000313" key="3">
    <source>
        <dbReference type="Proteomes" id="UP000008237"/>
    </source>
</evidence>
<dbReference type="EMBL" id="GL447857">
    <property type="protein sequence ID" value="EFN85803.1"/>
    <property type="molecule type" value="Genomic_DNA"/>
</dbReference>
<accession>E2BET7</accession>
<dbReference type="Proteomes" id="UP000008237">
    <property type="component" value="Unassembled WGS sequence"/>
</dbReference>
<proteinExistence type="predicted"/>
<feature type="compositionally biased region" description="Basic and acidic residues" evidence="1">
    <location>
        <begin position="189"/>
        <end position="206"/>
    </location>
</feature>
<feature type="region of interest" description="Disordered" evidence="1">
    <location>
        <begin position="772"/>
        <end position="807"/>
    </location>
</feature>
<sequence length="819" mass="90663">MMRCTKFKSNKKLHLNVEEGTDNATKTTNTRINGKNDNSPKSCRDYIAPINHSTPVKQKPSLNNTEESPNVDYPASPLTIPCTQDGGNEVAWDWQNTLNKTPNRRTKKQNIQSETPKGTKSLQRKRNSDSPLLCKSFKRKTINMERTENIGQFRAELQALSEKIGVKKPNDQHDLDDCIKEESIIMNTSHDEEEAKSSVTDNKENYGTKTNSHNNISKKSSSYDDLFDDSIDDSMARCTQEIEEMFNLIIVKGNSIVCPQKETKKGKSPTSNTVAKISPIQSKENSVATVNKSLFLESTSGDNILKTNSDSTLKTNGGSILKTYSRLPLKKDANSSTRVVGAFSPWKDKELHKLCLNNNMVHCDTEKSCDDKKSSKDSAAELLDFPDDSFDDCLATCIEDDKLPSTSTKFNSFLPPKIQSSYKTLTNAPLKGKLSYCTTISKTEPTTKEKMPTAGPLDNRKFFKSKSLSEQYINQNSIVQYKNTAHVTFPSYSTKSASHLSSLPKCSAISYHKNVVAPTSVSINSIATKDRYKNEHGANSLMTSADRTLRFDVNKSTAKEGGNRFVKHNSTGNMRNDTKELAKFASLTARCTAGEIERKRLQAKMRLEAKQKLYAVNVKNNINSLPCVASSSAVVAAADKGKSVKEDLPSDPFVIRAVYESTATATATATAIGKLSDETWSTSGSRPGTSLQENYLLVDEDKCRSPPIIAKIQVRDRSGNDVASVAAMSVNSPDFGYNSIPKSAFKDYRELYARSNVKKSDTFKIIDGSEGLEEHAEHSDSKINGNVSDSDLGYLNRPPPPPPLYRLHHENHSTIAYLE</sequence>
<feature type="region of interest" description="Disordered" evidence="1">
    <location>
        <begin position="18"/>
        <end position="74"/>
    </location>
</feature>